<comment type="similarity">
    <text evidence="3">Belongs to the metallo-beta-lactamase superfamily. RNA-metabolizing metallo-beta-lactamase-like family. INTS9 subfamily.</text>
</comment>
<dbReference type="Pfam" id="PF16661">
    <property type="entry name" value="Lactamase_B_6"/>
    <property type="match status" value="1"/>
</dbReference>
<protein>
    <recommendedName>
        <fullName evidence="6">Beta-Casp domain-containing protein</fullName>
    </recommendedName>
</protein>
<dbReference type="EMBL" id="CATQJL010000001">
    <property type="protein sequence ID" value="CAJ0589985.1"/>
    <property type="molecule type" value="Genomic_DNA"/>
</dbReference>
<dbReference type="Gene3D" id="3.60.15.10">
    <property type="entry name" value="Ribonuclease Z/Hydroxyacylglutathione hydrolase-like"/>
    <property type="match status" value="1"/>
</dbReference>
<organism evidence="7 8">
    <name type="scientific">Cylicocyclus nassatus</name>
    <name type="common">Nematode worm</name>
    <dbReference type="NCBI Taxonomy" id="53992"/>
    <lineage>
        <taxon>Eukaryota</taxon>
        <taxon>Metazoa</taxon>
        <taxon>Ecdysozoa</taxon>
        <taxon>Nematoda</taxon>
        <taxon>Chromadorea</taxon>
        <taxon>Rhabditida</taxon>
        <taxon>Rhabditina</taxon>
        <taxon>Rhabditomorpha</taxon>
        <taxon>Strongyloidea</taxon>
        <taxon>Strongylidae</taxon>
        <taxon>Cylicocyclus</taxon>
    </lineage>
</organism>
<name>A0AA36DMW1_CYLNA</name>
<evidence type="ECO:0000313" key="7">
    <source>
        <dbReference type="EMBL" id="CAJ0589985.1"/>
    </source>
</evidence>
<dbReference type="AlphaFoldDB" id="A0AA36DMW1"/>
<dbReference type="InterPro" id="IPR001279">
    <property type="entry name" value="Metallo-B-lactamas"/>
</dbReference>
<evidence type="ECO:0000256" key="5">
    <source>
        <dbReference type="ARBA" id="ARBA00023242"/>
    </source>
</evidence>
<evidence type="ECO:0000256" key="2">
    <source>
        <dbReference type="ARBA" id="ARBA00004496"/>
    </source>
</evidence>
<gene>
    <name evidence="7" type="ORF">CYNAS_LOCUS1968</name>
</gene>
<dbReference type="PANTHER" id="PTHR46094:SF1">
    <property type="entry name" value="INTEGRATOR COMPLEX SUBUNIT 9"/>
    <property type="match status" value="1"/>
</dbReference>
<evidence type="ECO:0000259" key="6">
    <source>
        <dbReference type="SMART" id="SM01027"/>
    </source>
</evidence>
<keyword evidence="4" id="KW-0963">Cytoplasm</keyword>
<keyword evidence="5" id="KW-0539">Nucleus</keyword>
<dbReference type="InterPro" id="IPR027074">
    <property type="entry name" value="Integrator_9su"/>
</dbReference>
<comment type="subcellular location">
    <subcellularLocation>
        <location evidence="2">Cytoplasm</location>
    </subcellularLocation>
    <subcellularLocation>
        <location evidence="1">Nucleus</location>
    </subcellularLocation>
</comment>
<dbReference type="SMART" id="SM01027">
    <property type="entry name" value="Beta-Casp"/>
    <property type="match status" value="1"/>
</dbReference>
<dbReference type="PANTHER" id="PTHR46094">
    <property type="entry name" value="INTEGRATOR COMPLEX SUBUNIT 9"/>
    <property type="match status" value="1"/>
</dbReference>
<dbReference type="GO" id="GO:0034472">
    <property type="term" value="P:snRNA 3'-end processing"/>
    <property type="evidence" value="ECO:0007669"/>
    <property type="project" value="TreeGrafter"/>
</dbReference>
<feature type="domain" description="Beta-Casp" evidence="6">
    <location>
        <begin position="298"/>
        <end position="427"/>
    </location>
</feature>
<dbReference type="InterPro" id="IPR022712">
    <property type="entry name" value="Beta_Casp"/>
</dbReference>
<evidence type="ECO:0000256" key="3">
    <source>
        <dbReference type="ARBA" id="ARBA00006861"/>
    </source>
</evidence>
<evidence type="ECO:0000256" key="1">
    <source>
        <dbReference type="ARBA" id="ARBA00004123"/>
    </source>
</evidence>
<reference evidence="7" key="1">
    <citation type="submission" date="2023-07" db="EMBL/GenBank/DDBJ databases">
        <authorList>
            <consortium name="CYATHOMIX"/>
        </authorList>
    </citation>
    <scope>NUCLEOTIDE SEQUENCE</scope>
    <source>
        <strain evidence="7">N/A</strain>
    </source>
</reference>
<dbReference type="SUPFAM" id="SSF56281">
    <property type="entry name" value="Metallo-hydrolase/oxidoreductase"/>
    <property type="match status" value="1"/>
</dbReference>
<evidence type="ECO:0000256" key="4">
    <source>
        <dbReference type="ARBA" id="ARBA00022490"/>
    </source>
</evidence>
<dbReference type="GO" id="GO:0032039">
    <property type="term" value="C:integrator complex"/>
    <property type="evidence" value="ECO:0007669"/>
    <property type="project" value="InterPro"/>
</dbReference>
<comment type="caution">
    <text evidence="7">The sequence shown here is derived from an EMBL/GenBank/DDBJ whole genome shotgun (WGS) entry which is preliminary data.</text>
</comment>
<dbReference type="InterPro" id="IPR036866">
    <property type="entry name" value="RibonucZ/Hydroxyglut_hydro"/>
</dbReference>
<dbReference type="Gene3D" id="3.40.50.10890">
    <property type="match status" value="1"/>
</dbReference>
<dbReference type="Proteomes" id="UP001176961">
    <property type="component" value="Unassembled WGS sequence"/>
</dbReference>
<dbReference type="Pfam" id="PF10996">
    <property type="entry name" value="Beta-Casp"/>
    <property type="match status" value="1"/>
</dbReference>
<dbReference type="GO" id="GO:0005737">
    <property type="term" value="C:cytoplasm"/>
    <property type="evidence" value="ECO:0007669"/>
    <property type="project" value="UniProtKB-SubCell"/>
</dbReference>
<sequence length="667" mass="75337">MQLTSLSWYPHRPCILLRFQNATVLLDCALDISSYNAFLPFVYDERSRLRNLPLSHGDELPYLKQLNDNVFVEGVPEVHPVPLDALCMSTVDYILVSNWQSLVALPFYTENSGFKGVVYSTEPVVQFGRLIMQELIDYHDRIVCDGVDDKWKDPSIYCLFPNAPTRNPLEWKPFYTMQKMEAALSRITTVSFNQPVNLEGNVVVTACPSGYTIGSSNWMFKTEYERVGYLASSSVRPTHARSVEWEKFHDADALILTSLGRNADCSLEGAIMEIAQTVVDTLKRGGNVLIPVSPVGSVYDLIDIVSRSIDGAGGSILETRIYFISPVAKGALAYSNVNAEWLAEARQNAVYVPEEPFVHMGLVRNGRLKLYENIYESFCREYKTPCVVFTGHPSLRIGDAPHLLEMWGNDSRNALIMTDPDYPLNEVYAPYEDLAIRAFYYPVETRLEFSYVNTTLLPVELRPKNLIIPEAYSIAHCSKSPTHNRIEFVVQYNSITPMRYDEQLSISLPSKKLRKRKIKVDPDVIKRIELRGHHSNSEIGLASLTGYLCAYDEAYELHPAKKKVGALRPKFAGQLTTEMVMKALQKRNLSGRVTMHPDGERKIIKIDSINSAITLSADGMSTNIHRFVDESCITCDEWNVRYCSKTHLGKKAAAHANTEMSHCRSKI</sequence>
<accession>A0AA36DMW1</accession>
<proteinExistence type="inferred from homology"/>
<keyword evidence="8" id="KW-1185">Reference proteome</keyword>
<evidence type="ECO:0000313" key="8">
    <source>
        <dbReference type="Proteomes" id="UP001176961"/>
    </source>
</evidence>